<reference evidence="1 2" key="1">
    <citation type="journal article" date="2021" name="Plant Biotechnol. J.">
        <title>Multi-omics assisted identification of the key and species-specific regulatory components of drought-tolerant mechanisms in Gossypium stocksii.</title>
        <authorList>
            <person name="Yu D."/>
            <person name="Ke L."/>
            <person name="Zhang D."/>
            <person name="Wu Y."/>
            <person name="Sun Y."/>
            <person name="Mei J."/>
            <person name="Sun J."/>
            <person name="Sun Y."/>
        </authorList>
    </citation>
    <scope>NUCLEOTIDE SEQUENCE [LARGE SCALE GENOMIC DNA]</scope>
    <source>
        <strain evidence="2">cv. E1</strain>
        <tissue evidence="1">Leaf</tissue>
    </source>
</reference>
<dbReference type="Proteomes" id="UP000828251">
    <property type="component" value="Unassembled WGS sequence"/>
</dbReference>
<comment type="caution">
    <text evidence="1">The sequence shown here is derived from an EMBL/GenBank/DDBJ whole genome shotgun (WGS) entry which is preliminary data.</text>
</comment>
<organism evidence="1 2">
    <name type="scientific">Gossypium stocksii</name>
    <dbReference type="NCBI Taxonomy" id="47602"/>
    <lineage>
        <taxon>Eukaryota</taxon>
        <taxon>Viridiplantae</taxon>
        <taxon>Streptophyta</taxon>
        <taxon>Embryophyta</taxon>
        <taxon>Tracheophyta</taxon>
        <taxon>Spermatophyta</taxon>
        <taxon>Magnoliopsida</taxon>
        <taxon>eudicotyledons</taxon>
        <taxon>Gunneridae</taxon>
        <taxon>Pentapetalae</taxon>
        <taxon>rosids</taxon>
        <taxon>malvids</taxon>
        <taxon>Malvales</taxon>
        <taxon>Malvaceae</taxon>
        <taxon>Malvoideae</taxon>
        <taxon>Gossypium</taxon>
    </lineage>
</organism>
<name>A0A9D3VGM5_9ROSI</name>
<evidence type="ECO:0000313" key="1">
    <source>
        <dbReference type="EMBL" id="KAH1082608.1"/>
    </source>
</evidence>
<evidence type="ECO:0000313" key="2">
    <source>
        <dbReference type="Proteomes" id="UP000828251"/>
    </source>
</evidence>
<sequence length="134" mass="14858">MLTPTARHHLCRKLWHTRKTSCPSFAFNADNLLLPQVIPCPPSSSATPVLSHYAPSHAPPDLTFMSHLSVTRLRESTPPSERVPFQSKINNVSFSVERRAWLAREALDSFILSALQTVPNSGQTPALLSSLYPL</sequence>
<protein>
    <submittedName>
        <fullName evidence="1">Uncharacterized protein</fullName>
    </submittedName>
</protein>
<dbReference type="EMBL" id="JAIQCV010000007">
    <property type="protein sequence ID" value="KAH1082608.1"/>
    <property type="molecule type" value="Genomic_DNA"/>
</dbReference>
<dbReference type="AlphaFoldDB" id="A0A9D3VGM5"/>
<keyword evidence="2" id="KW-1185">Reference proteome</keyword>
<accession>A0A9D3VGM5</accession>
<gene>
    <name evidence="1" type="ORF">J1N35_022369</name>
</gene>
<proteinExistence type="predicted"/>